<dbReference type="AlphaFoldDB" id="A0A1H3WQI1"/>
<dbReference type="InterPro" id="IPR022898">
    <property type="entry name" value="RNase_HII"/>
</dbReference>
<evidence type="ECO:0000256" key="2">
    <source>
        <dbReference type="ARBA" id="ARBA00001946"/>
    </source>
</evidence>
<dbReference type="STRING" id="283786.SAMN04487990_103191"/>
<evidence type="ECO:0000256" key="3">
    <source>
        <dbReference type="ARBA" id="ARBA00004065"/>
    </source>
</evidence>
<comment type="cofactor">
    <cofactor evidence="14 15">
        <name>Mn(2+)</name>
        <dbReference type="ChEBI" id="CHEBI:29035"/>
    </cofactor>
    <cofactor evidence="14 15">
        <name>Mg(2+)</name>
        <dbReference type="ChEBI" id="CHEBI:18420"/>
    </cofactor>
    <text evidence="14 15">Manganese or magnesium. Binds 1 divalent metal ion per monomer in the absence of substrate. May bind a second metal ion after substrate binding.</text>
</comment>
<evidence type="ECO:0000256" key="15">
    <source>
        <dbReference type="PROSITE-ProRule" id="PRU01319"/>
    </source>
</evidence>
<dbReference type="GO" id="GO:0032299">
    <property type="term" value="C:ribonuclease H2 complex"/>
    <property type="evidence" value="ECO:0007669"/>
    <property type="project" value="TreeGrafter"/>
</dbReference>
<dbReference type="GO" id="GO:0004523">
    <property type="term" value="F:RNA-DNA hybrid ribonuclease activity"/>
    <property type="evidence" value="ECO:0007669"/>
    <property type="project" value="UniProtKB-UniRule"/>
</dbReference>
<evidence type="ECO:0000313" key="18">
    <source>
        <dbReference type="EMBL" id="SDZ88642.1"/>
    </source>
</evidence>
<evidence type="ECO:0000256" key="7">
    <source>
        <dbReference type="ARBA" id="ARBA00019179"/>
    </source>
</evidence>
<gene>
    <name evidence="14" type="primary">rnhB</name>
    <name evidence="18" type="ORF">SAMN04487990_103191</name>
</gene>
<evidence type="ECO:0000256" key="1">
    <source>
        <dbReference type="ARBA" id="ARBA00000077"/>
    </source>
</evidence>
<feature type="binding site" evidence="14 15">
    <location>
        <position position="108"/>
    </location>
    <ligand>
        <name>a divalent metal cation</name>
        <dbReference type="ChEBI" id="CHEBI:60240"/>
    </ligand>
</feature>
<comment type="catalytic activity">
    <reaction evidence="1 14 15 16">
        <text>Endonucleolytic cleavage to 5'-phosphomonoester.</text>
        <dbReference type="EC" id="3.1.26.4"/>
    </reaction>
</comment>
<dbReference type="InterPro" id="IPR001352">
    <property type="entry name" value="RNase_HII/HIII"/>
</dbReference>
<proteinExistence type="inferred from homology"/>
<evidence type="ECO:0000256" key="5">
    <source>
        <dbReference type="ARBA" id="ARBA00007383"/>
    </source>
</evidence>
<evidence type="ECO:0000256" key="13">
    <source>
        <dbReference type="ARBA" id="ARBA00023211"/>
    </source>
</evidence>
<comment type="cofactor">
    <cofactor evidence="2">
        <name>Mg(2+)</name>
        <dbReference type="ChEBI" id="CHEBI:18420"/>
    </cofactor>
</comment>
<keyword evidence="13 14" id="KW-0464">Manganese</keyword>
<keyword evidence="10 14" id="KW-0479">Metal-binding</keyword>
<comment type="function">
    <text evidence="3 14 16">Endonuclease that specifically degrades the RNA of RNA-DNA hybrids.</text>
</comment>
<feature type="domain" description="RNase H type-2" evidence="17">
    <location>
        <begin position="10"/>
        <end position="199"/>
    </location>
</feature>
<sequence>MLQLNYSGLDLECGTDEAGRGCLAGPVTAAAVILPTHFKNQILNDSKQLSEKKRDSLLPIIEAEALCFSYTHIYQEEIDTINILNASILAMQKSIAKLQPAPEFIIVDGNKFKPYKNIPHETIIKGDGKFLSIAAASVLAKTYRDKYMNTIHEEFPMYNWKQNKGYPTKEHREAIRKYGITKYHRKSFKLLPSQLALEV</sequence>
<keyword evidence="9 14" id="KW-0540">Nuclease</keyword>
<evidence type="ECO:0000259" key="17">
    <source>
        <dbReference type="PROSITE" id="PS51975"/>
    </source>
</evidence>
<dbReference type="InterPro" id="IPR024567">
    <property type="entry name" value="RNase_HII/HIII_dom"/>
</dbReference>
<evidence type="ECO:0000256" key="12">
    <source>
        <dbReference type="ARBA" id="ARBA00022801"/>
    </source>
</evidence>
<comment type="similarity">
    <text evidence="5 14 16">Belongs to the RNase HII family.</text>
</comment>
<name>A0A1H3WQI1_BIZPA</name>
<evidence type="ECO:0000256" key="10">
    <source>
        <dbReference type="ARBA" id="ARBA00022723"/>
    </source>
</evidence>
<dbReference type="NCBIfam" id="NF000595">
    <property type="entry name" value="PRK00015.1-3"/>
    <property type="match status" value="1"/>
</dbReference>
<evidence type="ECO:0000256" key="14">
    <source>
        <dbReference type="HAMAP-Rule" id="MF_00052"/>
    </source>
</evidence>
<keyword evidence="19" id="KW-1185">Reference proteome</keyword>
<evidence type="ECO:0000256" key="16">
    <source>
        <dbReference type="RuleBase" id="RU003515"/>
    </source>
</evidence>
<dbReference type="PANTHER" id="PTHR10954:SF18">
    <property type="entry name" value="RIBONUCLEASE HII"/>
    <property type="match status" value="1"/>
</dbReference>
<dbReference type="Proteomes" id="UP000198846">
    <property type="component" value="Unassembled WGS sequence"/>
</dbReference>
<keyword evidence="12 14" id="KW-0378">Hydrolase</keyword>
<protein>
    <recommendedName>
        <fullName evidence="7 14">Ribonuclease HII</fullName>
        <shortName evidence="14">RNase HII</shortName>
        <ecNumber evidence="6 14">3.1.26.4</ecNumber>
    </recommendedName>
</protein>
<reference evidence="18 19" key="1">
    <citation type="submission" date="2016-10" db="EMBL/GenBank/DDBJ databases">
        <authorList>
            <person name="de Groot N.N."/>
        </authorList>
    </citation>
    <scope>NUCLEOTIDE SEQUENCE [LARGE SCALE GENOMIC DNA]</scope>
    <source>
        <strain evidence="18 19">DSM 23842</strain>
    </source>
</reference>
<dbReference type="Pfam" id="PF01351">
    <property type="entry name" value="RNase_HII"/>
    <property type="match status" value="1"/>
</dbReference>
<dbReference type="InterPro" id="IPR012337">
    <property type="entry name" value="RNaseH-like_sf"/>
</dbReference>
<dbReference type="GO" id="GO:0043137">
    <property type="term" value="P:DNA replication, removal of RNA primer"/>
    <property type="evidence" value="ECO:0007669"/>
    <property type="project" value="TreeGrafter"/>
</dbReference>
<evidence type="ECO:0000256" key="6">
    <source>
        <dbReference type="ARBA" id="ARBA00012180"/>
    </source>
</evidence>
<dbReference type="CDD" id="cd07182">
    <property type="entry name" value="RNase_HII_bacteria_HII_like"/>
    <property type="match status" value="1"/>
</dbReference>
<feature type="binding site" evidence="14 15">
    <location>
        <position position="16"/>
    </location>
    <ligand>
        <name>a divalent metal cation</name>
        <dbReference type="ChEBI" id="CHEBI:60240"/>
    </ligand>
</feature>
<dbReference type="GO" id="GO:0005737">
    <property type="term" value="C:cytoplasm"/>
    <property type="evidence" value="ECO:0007669"/>
    <property type="project" value="UniProtKB-SubCell"/>
</dbReference>
<dbReference type="EMBL" id="FNQK01000003">
    <property type="protein sequence ID" value="SDZ88642.1"/>
    <property type="molecule type" value="Genomic_DNA"/>
</dbReference>
<dbReference type="EC" id="3.1.26.4" evidence="6 14"/>
<evidence type="ECO:0000256" key="8">
    <source>
        <dbReference type="ARBA" id="ARBA00022490"/>
    </source>
</evidence>
<dbReference type="PROSITE" id="PS51975">
    <property type="entry name" value="RNASE_H_2"/>
    <property type="match status" value="1"/>
</dbReference>
<comment type="subcellular location">
    <subcellularLocation>
        <location evidence="4 14">Cytoplasm</location>
    </subcellularLocation>
</comment>
<dbReference type="GO" id="GO:0006298">
    <property type="term" value="P:mismatch repair"/>
    <property type="evidence" value="ECO:0007669"/>
    <property type="project" value="TreeGrafter"/>
</dbReference>
<evidence type="ECO:0000256" key="9">
    <source>
        <dbReference type="ARBA" id="ARBA00022722"/>
    </source>
</evidence>
<dbReference type="RefSeq" id="WP_092132429.1">
    <property type="nucleotide sequence ID" value="NZ_FNQK01000003.1"/>
</dbReference>
<dbReference type="GO" id="GO:0003723">
    <property type="term" value="F:RNA binding"/>
    <property type="evidence" value="ECO:0007669"/>
    <property type="project" value="UniProtKB-UniRule"/>
</dbReference>
<dbReference type="HAMAP" id="MF_00052_B">
    <property type="entry name" value="RNase_HII_B"/>
    <property type="match status" value="1"/>
</dbReference>
<accession>A0A1H3WQI1</accession>
<evidence type="ECO:0000313" key="19">
    <source>
        <dbReference type="Proteomes" id="UP000198846"/>
    </source>
</evidence>
<keyword evidence="11 14" id="KW-0255">Endonuclease</keyword>
<dbReference type="PANTHER" id="PTHR10954">
    <property type="entry name" value="RIBONUCLEASE H2 SUBUNIT A"/>
    <property type="match status" value="1"/>
</dbReference>
<dbReference type="Gene3D" id="3.30.420.10">
    <property type="entry name" value="Ribonuclease H-like superfamily/Ribonuclease H"/>
    <property type="match status" value="1"/>
</dbReference>
<evidence type="ECO:0000256" key="4">
    <source>
        <dbReference type="ARBA" id="ARBA00004496"/>
    </source>
</evidence>
<dbReference type="InterPro" id="IPR036397">
    <property type="entry name" value="RNaseH_sf"/>
</dbReference>
<organism evidence="18 19">
    <name type="scientific">Bizionia paragorgiae</name>
    <dbReference type="NCBI Taxonomy" id="283786"/>
    <lineage>
        <taxon>Bacteria</taxon>
        <taxon>Pseudomonadati</taxon>
        <taxon>Bacteroidota</taxon>
        <taxon>Flavobacteriia</taxon>
        <taxon>Flavobacteriales</taxon>
        <taxon>Flavobacteriaceae</taxon>
        <taxon>Bizionia</taxon>
    </lineage>
</organism>
<feature type="binding site" evidence="14 15">
    <location>
        <position position="17"/>
    </location>
    <ligand>
        <name>a divalent metal cation</name>
        <dbReference type="ChEBI" id="CHEBI:60240"/>
    </ligand>
</feature>
<dbReference type="GO" id="GO:0030145">
    <property type="term" value="F:manganese ion binding"/>
    <property type="evidence" value="ECO:0007669"/>
    <property type="project" value="UniProtKB-UniRule"/>
</dbReference>
<dbReference type="OrthoDB" id="9803420at2"/>
<keyword evidence="8 14" id="KW-0963">Cytoplasm</keyword>
<dbReference type="SUPFAM" id="SSF53098">
    <property type="entry name" value="Ribonuclease H-like"/>
    <property type="match status" value="1"/>
</dbReference>
<evidence type="ECO:0000256" key="11">
    <source>
        <dbReference type="ARBA" id="ARBA00022759"/>
    </source>
</evidence>